<evidence type="ECO:0000313" key="1">
    <source>
        <dbReference type="EMBL" id="EPS28151.1"/>
    </source>
</evidence>
<organism evidence="1 2">
    <name type="scientific">Penicillium oxalicum (strain 114-2 / CGMCC 5302)</name>
    <name type="common">Penicillium decumbens</name>
    <dbReference type="NCBI Taxonomy" id="933388"/>
    <lineage>
        <taxon>Eukaryota</taxon>
        <taxon>Fungi</taxon>
        <taxon>Dikarya</taxon>
        <taxon>Ascomycota</taxon>
        <taxon>Pezizomycotina</taxon>
        <taxon>Eurotiomycetes</taxon>
        <taxon>Eurotiomycetidae</taxon>
        <taxon>Eurotiales</taxon>
        <taxon>Aspergillaceae</taxon>
        <taxon>Penicillium</taxon>
    </lineage>
</organism>
<accession>S7ZHI0</accession>
<dbReference type="AlphaFoldDB" id="S7ZHI0"/>
<evidence type="ECO:0000313" key="2">
    <source>
        <dbReference type="Proteomes" id="UP000019376"/>
    </source>
</evidence>
<keyword evidence="2" id="KW-1185">Reference proteome</keyword>
<dbReference type="Proteomes" id="UP000019376">
    <property type="component" value="Unassembled WGS sequence"/>
</dbReference>
<reference evidence="1 2" key="1">
    <citation type="journal article" date="2013" name="PLoS ONE">
        <title>Genomic and secretomic analyses reveal unique features of the lignocellulolytic enzyme system of Penicillium decumbens.</title>
        <authorList>
            <person name="Liu G."/>
            <person name="Zhang L."/>
            <person name="Wei X."/>
            <person name="Zou G."/>
            <person name="Qin Y."/>
            <person name="Ma L."/>
            <person name="Li J."/>
            <person name="Zheng H."/>
            <person name="Wang S."/>
            <person name="Wang C."/>
            <person name="Xun L."/>
            <person name="Zhao G.-P."/>
            <person name="Zhou Z."/>
            <person name="Qu Y."/>
        </authorList>
    </citation>
    <scope>NUCLEOTIDE SEQUENCE [LARGE SCALE GENOMIC DNA]</scope>
    <source>
        <strain evidence="2">114-2 / CGMCC 5302</strain>
    </source>
</reference>
<protein>
    <submittedName>
        <fullName evidence="1">Uncharacterized protein</fullName>
    </submittedName>
</protein>
<dbReference type="EMBL" id="KB644410">
    <property type="protein sequence ID" value="EPS28151.1"/>
    <property type="molecule type" value="Genomic_DNA"/>
</dbReference>
<sequence>MATEAATSFSGRKVGAPAPFVSGFMQSKIKLITIPKESASRLLVTPTEFTWPGGSTSCCMLRVFRRAIQASTQDRKPQLVIDTEKQVRMTVTEVVTVAKAKRQKTLEMPTKA</sequence>
<gene>
    <name evidence="1" type="ORF">PDE_03097</name>
</gene>
<name>S7ZHI0_PENO1</name>
<proteinExistence type="predicted"/>
<dbReference type="HOGENOM" id="CLU_2146731_0_0_1"/>